<dbReference type="Proteomes" id="UP000094236">
    <property type="component" value="Unassembled WGS sequence"/>
</dbReference>
<keyword evidence="4" id="KW-0645">Protease</keyword>
<organism evidence="10 11">
    <name type="scientific">Pachysolen tannophilus NRRL Y-2460</name>
    <dbReference type="NCBI Taxonomy" id="669874"/>
    <lineage>
        <taxon>Eukaryota</taxon>
        <taxon>Fungi</taxon>
        <taxon>Dikarya</taxon>
        <taxon>Ascomycota</taxon>
        <taxon>Saccharomycotina</taxon>
        <taxon>Pichiomycetes</taxon>
        <taxon>Pachysolenaceae</taxon>
        <taxon>Pachysolen</taxon>
    </lineage>
</organism>
<name>A0A1E4U3H3_PACTA</name>
<feature type="compositionally biased region" description="Low complexity" evidence="8">
    <location>
        <begin position="508"/>
        <end position="518"/>
    </location>
</feature>
<dbReference type="PANTHER" id="PTHR21646">
    <property type="entry name" value="UBIQUITIN CARBOXYL-TERMINAL HYDROLASE"/>
    <property type="match status" value="1"/>
</dbReference>
<dbReference type="EMBL" id="KV454011">
    <property type="protein sequence ID" value="ODV98550.1"/>
    <property type="molecule type" value="Genomic_DNA"/>
</dbReference>
<protein>
    <recommendedName>
        <fullName evidence="3">ubiquitinyl hydrolase 1</fullName>
        <ecNumber evidence="3">3.4.19.12</ecNumber>
    </recommendedName>
</protein>
<keyword evidence="7" id="KW-0788">Thiol protease</keyword>
<dbReference type="GO" id="GO:0006508">
    <property type="term" value="P:proteolysis"/>
    <property type="evidence" value="ECO:0007669"/>
    <property type="project" value="UniProtKB-KW"/>
</dbReference>
<keyword evidence="5" id="KW-0833">Ubl conjugation pathway</keyword>
<dbReference type="PROSITE" id="PS50235">
    <property type="entry name" value="USP_3"/>
    <property type="match status" value="1"/>
</dbReference>
<keyword evidence="6" id="KW-0378">Hydrolase</keyword>
<dbReference type="Pfam" id="PF00443">
    <property type="entry name" value="UCH"/>
    <property type="match status" value="1"/>
</dbReference>
<evidence type="ECO:0000313" key="10">
    <source>
        <dbReference type="EMBL" id="ODV98550.1"/>
    </source>
</evidence>
<dbReference type="Gene3D" id="3.90.70.10">
    <property type="entry name" value="Cysteine proteinases"/>
    <property type="match status" value="2"/>
</dbReference>
<dbReference type="GO" id="GO:0004843">
    <property type="term" value="F:cysteine-type deubiquitinase activity"/>
    <property type="evidence" value="ECO:0007669"/>
    <property type="project" value="UniProtKB-EC"/>
</dbReference>
<reference evidence="11" key="1">
    <citation type="submission" date="2016-05" db="EMBL/GenBank/DDBJ databases">
        <title>Comparative genomics of biotechnologically important yeasts.</title>
        <authorList>
            <consortium name="DOE Joint Genome Institute"/>
            <person name="Riley R."/>
            <person name="Haridas S."/>
            <person name="Wolfe K.H."/>
            <person name="Lopes M.R."/>
            <person name="Hittinger C.T."/>
            <person name="Goker M."/>
            <person name="Salamov A."/>
            <person name="Wisecaver J."/>
            <person name="Long T.M."/>
            <person name="Aerts A.L."/>
            <person name="Barry K."/>
            <person name="Choi C."/>
            <person name="Clum A."/>
            <person name="Coughlan A.Y."/>
            <person name="Deshpande S."/>
            <person name="Douglass A.P."/>
            <person name="Hanson S.J."/>
            <person name="Klenk H.-P."/>
            <person name="Labutti K."/>
            <person name="Lapidus A."/>
            <person name="Lindquist E."/>
            <person name="Lipzen A."/>
            <person name="Meier-Kolthoff J.P."/>
            <person name="Ohm R.A."/>
            <person name="Otillar R.P."/>
            <person name="Pangilinan J."/>
            <person name="Peng Y."/>
            <person name="Rokas A."/>
            <person name="Rosa C.A."/>
            <person name="Scheuner C."/>
            <person name="Sibirny A.A."/>
            <person name="Slot J.C."/>
            <person name="Stielow J.B."/>
            <person name="Sun H."/>
            <person name="Kurtzman C.P."/>
            <person name="Blackwell M."/>
            <person name="Grigoriev I.V."/>
            <person name="Jeffries T.W."/>
        </authorList>
    </citation>
    <scope>NUCLEOTIDE SEQUENCE [LARGE SCALE GENOMIC DNA]</scope>
    <source>
        <strain evidence="11">NRRL Y-2460</strain>
    </source>
</reference>
<feature type="compositionally biased region" description="Basic and acidic residues" evidence="8">
    <location>
        <begin position="523"/>
        <end position="544"/>
    </location>
</feature>
<feature type="domain" description="USP" evidence="9">
    <location>
        <begin position="25"/>
        <end position="836"/>
    </location>
</feature>
<dbReference type="AlphaFoldDB" id="A0A1E4U3H3"/>
<dbReference type="SUPFAM" id="SSF54001">
    <property type="entry name" value="Cysteine proteinases"/>
    <property type="match status" value="1"/>
</dbReference>
<dbReference type="CDD" id="cd02674">
    <property type="entry name" value="Peptidase_C19R"/>
    <property type="match status" value="1"/>
</dbReference>
<evidence type="ECO:0000256" key="7">
    <source>
        <dbReference type="ARBA" id="ARBA00022807"/>
    </source>
</evidence>
<comment type="catalytic activity">
    <reaction evidence="1">
        <text>Thiol-dependent hydrolysis of ester, thioester, amide, peptide and isopeptide bonds formed by the C-terminal Gly of ubiquitin (a 76-residue protein attached to proteins as an intracellular targeting signal).</text>
        <dbReference type="EC" id="3.4.19.12"/>
    </reaction>
</comment>
<accession>A0A1E4U3H3</accession>
<dbReference type="InterPro" id="IPR050185">
    <property type="entry name" value="Ub_carboxyl-term_hydrolase"/>
</dbReference>
<dbReference type="InterPro" id="IPR001394">
    <property type="entry name" value="Peptidase_C19_UCH"/>
</dbReference>
<proteinExistence type="inferred from homology"/>
<feature type="region of interest" description="Disordered" evidence="8">
    <location>
        <begin position="496"/>
        <end position="547"/>
    </location>
</feature>
<feature type="region of interest" description="Disordered" evidence="8">
    <location>
        <begin position="1091"/>
        <end position="1111"/>
    </location>
</feature>
<keyword evidence="11" id="KW-1185">Reference proteome</keyword>
<feature type="compositionally biased region" description="Acidic residues" evidence="8">
    <location>
        <begin position="900"/>
        <end position="910"/>
    </location>
</feature>
<dbReference type="InterPro" id="IPR028889">
    <property type="entry name" value="USP"/>
</dbReference>
<feature type="region of interest" description="Disordered" evidence="8">
    <location>
        <begin position="881"/>
        <end position="988"/>
    </location>
</feature>
<dbReference type="STRING" id="669874.A0A1E4U3H3"/>
<evidence type="ECO:0000259" key="9">
    <source>
        <dbReference type="PROSITE" id="PS50235"/>
    </source>
</evidence>
<dbReference type="PANTHER" id="PTHR21646:SF24">
    <property type="entry name" value="UBIQUITIN CARBOXYL-TERMINAL HYDROLASE"/>
    <property type="match status" value="1"/>
</dbReference>
<evidence type="ECO:0000256" key="4">
    <source>
        <dbReference type="ARBA" id="ARBA00022670"/>
    </source>
</evidence>
<sequence length="1111" mass="126398">MEVHGTGGNVNEALLQQLQPSGGTIGLNNLGNTCFMNSALQCILHIPELNYYFLSNYYKKEINLQNPLGNNGKISEVFAKLVHELFAARTNKIDKFSPREFKYTIGKFNSIFAGYHQQDSQEFLSYVLDGLHEDLNRIINKPYTEKPELRDTKNVNLNDVAELAAKSWEVHKLRNDSIINDLFVGLYKSTLICPICNKISITFDPYNELTLPLPTNKTWNHNIILFDECGYPKKFEVELNKCSTFNDLKSYVSGHLNIPINELICMEVFNSQFYKNYESKDSDINYMPIGDLIGDNDYIIFYHIRHKPGDLIVPVLNTLSNSTPNLKNKPFGIPFFITLSEEERYSFGSIREKLEKRYDQLSTYSYFSRIRTHQKKDYHTLNDFPYLEQKFGEYYRKTNGSIDEEDDMIEGYQSDISLANPDIPGNYAFEIKTFDSSREIKKKYPGYFSIQNENNIGTEDDEDDELWVPQSYNNFENLPRLLDRLSDKKKEFYTYNHEEEEEEENQKEQQYQPQPQQEQEQEQEQKQEQEQEAKTHQKEKRDSVADDTLQTIEISSSSSEDDFPGLNKALKEIDDSENGDTKMDILPLLCDNAGLNGNDTVNSAEMQGNQQQVPGKALISEKMAIVCEWDSDSFDIFFTGLEEDDEGGKETWSNPEVIPNEELVLKRQQQEEEQAANNFKSKKKAITLDDCLKLFEEPEVLTDQDLWYCPSCKKHTQATKALELWSLPDILTIHLKRFENQRSLSDKIDDLVEFPITALDMSPYIVSQNGRTEEQPIYDLFAVDNHYGGIGGGHYTAFVKNFVDDQWYYYADSVVHKADPKESVKGSAYLLFYRRRTSNGRYLGGDYINEIIRDTKLKQEEELKADFERVTRLKEELALSEAREKKNNESQKQQETGVVVEEEEEEEDNSQEVHLGDTEMSDTGDVFGDPSNAPANASLVKVSSVPPLRKKRKSNGNKPLSSPTDSSSSASSNIAPSMAASTSNSNGVNLPMQNSQLLSLDQSLITNITNHIESNSNNNNAISTDNSNIGSPINSNDVIGSDVETSSVYSSSIVPREELFDGSRLNSPKLPPVIPAGTNKYVSSGLVDVSISISNDDDQQNEGNDEHVGDE</sequence>
<dbReference type="OrthoDB" id="292964at2759"/>
<comment type="similarity">
    <text evidence="2">Belongs to the peptidase C19 family.</text>
</comment>
<evidence type="ECO:0000256" key="3">
    <source>
        <dbReference type="ARBA" id="ARBA00012759"/>
    </source>
</evidence>
<gene>
    <name evidence="10" type="ORF">PACTADRAFT_184858</name>
</gene>
<evidence type="ECO:0000256" key="8">
    <source>
        <dbReference type="SAM" id="MobiDB-lite"/>
    </source>
</evidence>
<feature type="compositionally biased region" description="Low complexity" evidence="8">
    <location>
        <begin position="959"/>
        <end position="981"/>
    </location>
</feature>
<evidence type="ECO:0000256" key="1">
    <source>
        <dbReference type="ARBA" id="ARBA00000707"/>
    </source>
</evidence>
<dbReference type="InterPro" id="IPR038765">
    <property type="entry name" value="Papain-like_cys_pep_sf"/>
</dbReference>
<evidence type="ECO:0000313" key="11">
    <source>
        <dbReference type="Proteomes" id="UP000094236"/>
    </source>
</evidence>
<dbReference type="PROSITE" id="PS00972">
    <property type="entry name" value="USP_1"/>
    <property type="match status" value="1"/>
</dbReference>
<evidence type="ECO:0000256" key="2">
    <source>
        <dbReference type="ARBA" id="ARBA00009085"/>
    </source>
</evidence>
<evidence type="ECO:0000256" key="5">
    <source>
        <dbReference type="ARBA" id="ARBA00022786"/>
    </source>
</evidence>
<dbReference type="EC" id="3.4.19.12" evidence="3"/>
<dbReference type="InterPro" id="IPR018200">
    <property type="entry name" value="USP_CS"/>
</dbReference>
<evidence type="ECO:0000256" key="6">
    <source>
        <dbReference type="ARBA" id="ARBA00022801"/>
    </source>
</evidence>
<dbReference type="PROSITE" id="PS00973">
    <property type="entry name" value="USP_2"/>
    <property type="match status" value="1"/>
</dbReference>
<dbReference type="GO" id="GO:0016579">
    <property type="term" value="P:protein deubiquitination"/>
    <property type="evidence" value="ECO:0007669"/>
    <property type="project" value="InterPro"/>
</dbReference>